<feature type="domain" description="CENPJ tubulin-binding region" evidence="2">
    <location>
        <begin position="79"/>
        <end position="125"/>
    </location>
</feature>
<feature type="compositionally biased region" description="Polar residues" evidence="1">
    <location>
        <begin position="170"/>
        <end position="192"/>
    </location>
</feature>
<feature type="compositionally biased region" description="Polar residues" evidence="1">
    <location>
        <begin position="38"/>
        <end position="60"/>
    </location>
</feature>
<gene>
    <name evidence="3" type="ORF">WA026_002615</name>
</gene>
<dbReference type="Pfam" id="PF25779">
    <property type="entry name" value="Tubulin-bind_CPAP"/>
    <property type="match status" value="1"/>
</dbReference>
<evidence type="ECO:0000259" key="2">
    <source>
        <dbReference type="Pfam" id="PF25779"/>
    </source>
</evidence>
<organism evidence="3 4">
    <name type="scientific">Henosepilachna vigintioctopunctata</name>
    <dbReference type="NCBI Taxonomy" id="420089"/>
    <lineage>
        <taxon>Eukaryota</taxon>
        <taxon>Metazoa</taxon>
        <taxon>Ecdysozoa</taxon>
        <taxon>Arthropoda</taxon>
        <taxon>Hexapoda</taxon>
        <taxon>Insecta</taxon>
        <taxon>Pterygota</taxon>
        <taxon>Neoptera</taxon>
        <taxon>Endopterygota</taxon>
        <taxon>Coleoptera</taxon>
        <taxon>Polyphaga</taxon>
        <taxon>Cucujiformia</taxon>
        <taxon>Coccinelloidea</taxon>
        <taxon>Coccinellidae</taxon>
        <taxon>Epilachninae</taxon>
        <taxon>Epilachnini</taxon>
        <taxon>Henosepilachna</taxon>
    </lineage>
</organism>
<dbReference type="Proteomes" id="UP001431783">
    <property type="component" value="Unassembled WGS sequence"/>
</dbReference>
<reference evidence="3 4" key="1">
    <citation type="submission" date="2023-03" db="EMBL/GenBank/DDBJ databases">
        <title>Genome insight into feeding habits of ladybird beetles.</title>
        <authorList>
            <person name="Li H.-S."/>
            <person name="Huang Y.-H."/>
            <person name="Pang H."/>
        </authorList>
    </citation>
    <scope>NUCLEOTIDE SEQUENCE [LARGE SCALE GENOMIC DNA]</scope>
    <source>
        <strain evidence="3">SYSU_2023b</strain>
        <tissue evidence="3">Whole body</tissue>
    </source>
</reference>
<feature type="compositionally biased region" description="Polar residues" evidence="1">
    <location>
        <begin position="200"/>
        <end position="209"/>
    </location>
</feature>
<feature type="region of interest" description="Disordered" evidence="1">
    <location>
        <begin position="38"/>
        <end position="63"/>
    </location>
</feature>
<evidence type="ECO:0000256" key="1">
    <source>
        <dbReference type="SAM" id="MobiDB-lite"/>
    </source>
</evidence>
<accession>A0AAW1U1N1</accession>
<evidence type="ECO:0000313" key="3">
    <source>
        <dbReference type="EMBL" id="KAK9874262.1"/>
    </source>
</evidence>
<feature type="region of interest" description="Disordered" evidence="1">
    <location>
        <begin position="143"/>
        <end position="209"/>
    </location>
</feature>
<name>A0AAW1U1N1_9CUCU</name>
<evidence type="ECO:0000313" key="4">
    <source>
        <dbReference type="Proteomes" id="UP001431783"/>
    </source>
</evidence>
<comment type="caution">
    <text evidence="3">The sequence shown here is derived from an EMBL/GenBank/DDBJ whole genome shotgun (WGS) entry which is preliminary data.</text>
</comment>
<dbReference type="InterPro" id="IPR058029">
    <property type="entry name" value="Tubulin-bd_CENPJ"/>
</dbReference>
<proteinExistence type="predicted"/>
<keyword evidence="4" id="KW-1185">Reference proteome</keyword>
<protein>
    <recommendedName>
        <fullName evidence="2">CENPJ tubulin-binding region domain-containing protein</fullName>
    </recommendedName>
</protein>
<dbReference type="AlphaFoldDB" id="A0AAW1U1N1"/>
<dbReference type="EMBL" id="JARQZJ010000031">
    <property type="protein sequence ID" value="KAK9874262.1"/>
    <property type="molecule type" value="Genomic_DNA"/>
</dbReference>
<sequence length="304" mass="34653">MSMSPHQIFGRLQELKKWQQTHENILRRSNVDEHFEKTSTSYRSYSPNASNNLTENSSKNAKPDINPVFENSSSMQIRGIQGKNFEQILEEKLNEYAENSTSQTCINNTRIKKPFLKKGSGLMKYNLKPEEYKKLIGNKYSNTLGHHQARPKSVQNTKKPVISLPERPKTSGQERQSNNTRKSQNVMRTTKTSTRKNLQRSKATVSVSSKKIEPLKLNSCTKNNKNLKGVQHCDMKKLQHAEEGLKIDLNRSQEPIITEIDRTSPKLKDFIESIMKNTVNSSTFTPLKAPNISIKPKEVGVALL</sequence>